<proteinExistence type="predicted"/>
<feature type="transmembrane region" description="Helical" evidence="2">
    <location>
        <begin position="50"/>
        <end position="69"/>
    </location>
</feature>
<dbReference type="RefSeq" id="WP_141137845.1">
    <property type="nucleotide sequence ID" value="NZ_FXYE01000001.1"/>
</dbReference>
<dbReference type="Proteomes" id="UP000202922">
    <property type="component" value="Unassembled WGS sequence"/>
</dbReference>
<keyword evidence="2" id="KW-1133">Transmembrane helix</keyword>
<protein>
    <submittedName>
        <fullName evidence="3">Uncharacterized protein</fullName>
    </submittedName>
</protein>
<feature type="transmembrane region" description="Helical" evidence="2">
    <location>
        <begin position="21"/>
        <end position="38"/>
    </location>
</feature>
<reference evidence="4" key="1">
    <citation type="submission" date="2017-05" db="EMBL/GenBank/DDBJ databases">
        <authorList>
            <person name="Rodrigo-Torres L."/>
            <person name="Arahal R. D."/>
            <person name="Lucena T."/>
        </authorList>
    </citation>
    <scope>NUCLEOTIDE SEQUENCE [LARGE SCALE GENOMIC DNA]</scope>
    <source>
        <strain evidence="4">CECT 8621</strain>
    </source>
</reference>
<evidence type="ECO:0000256" key="2">
    <source>
        <dbReference type="SAM" id="Phobius"/>
    </source>
</evidence>
<name>A0A238JW15_9RHOB</name>
<dbReference type="AlphaFoldDB" id="A0A238JW15"/>
<dbReference type="EMBL" id="FXYE01000001">
    <property type="protein sequence ID" value="SMX34387.1"/>
    <property type="molecule type" value="Genomic_DNA"/>
</dbReference>
<evidence type="ECO:0000256" key="1">
    <source>
        <dbReference type="SAM" id="MobiDB-lite"/>
    </source>
</evidence>
<sequence>MFENLRKLYVHYGGMKAIVKSSYFWVSVLLAVLSYQSIASYEWTDKAVSVMPSLTGFTIAAFAIIFAILDPEMLRKLVAADDQGRSPIAEIAASIGHAVFIQVSAMIIAISSKLVDLNTAVITAADWICSKGYSPKIFVCAIDWLAFSFSAIGLFFTYYGVMLVLAAILSIVRMQLIVAAATKSKPAKPTKKPSTPSPPPSQ</sequence>
<evidence type="ECO:0000313" key="4">
    <source>
        <dbReference type="Proteomes" id="UP000202922"/>
    </source>
</evidence>
<dbReference type="OrthoDB" id="7032144at2"/>
<organism evidence="3 4">
    <name type="scientific">Actibacterium lipolyticum</name>
    <dbReference type="NCBI Taxonomy" id="1524263"/>
    <lineage>
        <taxon>Bacteria</taxon>
        <taxon>Pseudomonadati</taxon>
        <taxon>Pseudomonadota</taxon>
        <taxon>Alphaproteobacteria</taxon>
        <taxon>Rhodobacterales</taxon>
        <taxon>Roseobacteraceae</taxon>
        <taxon>Actibacterium</taxon>
    </lineage>
</organism>
<keyword evidence="2" id="KW-0812">Transmembrane</keyword>
<keyword evidence="4" id="KW-1185">Reference proteome</keyword>
<keyword evidence="2" id="KW-0472">Membrane</keyword>
<feature type="region of interest" description="Disordered" evidence="1">
    <location>
        <begin position="183"/>
        <end position="202"/>
    </location>
</feature>
<accession>A0A238JW15</accession>
<gene>
    <name evidence="3" type="ORF">COL8621_01284</name>
</gene>
<evidence type="ECO:0000313" key="3">
    <source>
        <dbReference type="EMBL" id="SMX34387.1"/>
    </source>
</evidence>